<evidence type="ECO:0000256" key="5">
    <source>
        <dbReference type="ARBA" id="ARBA00023124"/>
    </source>
</evidence>
<evidence type="ECO:0000256" key="7">
    <source>
        <dbReference type="ARBA" id="ARBA00023239"/>
    </source>
</evidence>
<dbReference type="KEGG" id="pste:PSTEL_13050"/>
<evidence type="ECO:0000256" key="1">
    <source>
        <dbReference type="ARBA" id="ARBA00008136"/>
    </source>
</evidence>
<evidence type="ECO:0000256" key="3">
    <source>
        <dbReference type="ARBA" id="ARBA00022763"/>
    </source>
</evidence>
<name>A0A089LUT9_9BACL</name>
<evidence type="ECO:0000313" key="9">
    <source>
        <dbReference type="EMBL" id="AIQ63875.1"/>
    </source>
</evidence>
<dbReference type="GO" id="GO:0016829">
    <property type="term" value="F:lyase activity"/>
    <property type="evidence" value="ECO:0007669"/>
    <property type="project" value="UniProtKB-KW"/>
</dbReference>
<keyword evidence="10" id="KW-1185">Reference proteome</keyword>
<keyword evidence="5" id="KW-0190">Covalent protein-DNA linkage</keyword>
<dbReference type="Gene3D" id="3.90.1680.10">
    <property type="entry name" value="SOS response associated peptidase-like"/>
    <property type="match status" value="1"/>
</dbReference>
<dbReference type="RefSeq" id="WP_038695731.1">
    <property type="nucleotide sequence ID" value="NZ_CP009286.1"/>
</dbReference>
<keyword evidence="2 8" id="KW-0645">Protease</keyword>
<dbReference type="EMBL" id="CP009286">
    <property type="protein sequence ID" value="AIQ63875.1"/>
    <property type="molecule type" value="Genomic_DNA"/>
</dbReference>
<evidence type="ECO:0000256" key="6">
    <source>
        <dbReference type="ARBA" id="ARBA00023125"/>
    </source>
</evidence>
<accession>A0A089LUT9</accession>
<evidence type="ECO:0000256" key="8">
    <source>
        <dbReference type="RuleBase" id="RU364100"/>
    </source>
</evidence>
<dbReference type="EC" id="3.4.-.-" evidence="8"/>
<dbReference type="PANTHER" id="PTHR13604">
    <property type="entry name" value="DC12-RELATED"/>
    <property type="match status" value="1"/>
</dbReference>
<gene>
    <name evidence="9" type="ORF">PSTEL_13050</name>
</gene>
<keyword evidence="7" id="KW-0456">Lyase</keyword>
<dbReference type="GO" id="GO:0003697">
    <property type="term" value="F:single-stranded DNA binding"/>
    <property type="evidence" value="ECO:0007669"/>
    <property type="project" value="InterPro"/>
</dbReference>
<dbReference type="AlphaFoldDB" id="A0A089LUT9"/>
<sequence>MCGRYTITVSIEELMLRYYTQDVTIIHYAPKYNAAPGQMIPAVIGSGHGNRIGSLRWGLIPSWSDRFHTGKPLINVRADTLGAKPDYRRLLSSRRCLIPADGFYEWRTTPSGKQPMRILMNDGGVFSLAGIYDLWLDDNGEKQAACAVITTEPNRLMQEIHHRMPVILRPEDEAAWLDRDNRSADNLVQMLRPYDAGRMRAYAVSPKVGNVRNDTKDLLEEA</sequence>
<dbReference type="HOGENOM" id="CLU_035990_6_2_9"/>
<keyword evidence="6" id="KW-0238">DNA-binding</keyword>
<dbReference type="GO" id="GO:0106300">
    <property type="term" value="P:protein-DNA covalent cross-linking repair"/>
    <property type="evidence" value="ECO:0007669"/>
    <property type="project" value="InterPro"/>
</dbReference>
<comment type="similarity">
    <text evidence="1 8">Belongs to the SOS response-associated peptidase family.</text>
</comment>
<dbReference type="GO" id="GO:0006508">
    <property type="term" value="P:proteolysis"/>
    <property type="evidence" value="ECO:0007669"/>
    <property type="project" value="UniProtKB-KW"/>
</dbReference>
<organism evidence="9 10">
    <name type="scientific">Paenibacillus stellifer</name>
    <dbReference type="NCBI Taxonomy" id="169760"/>
    <lineage>
        <taxon>Bacteria</taxon>
        <taxon>Bacillati</taxon>
        <taxon>Bacillota</taxon>
        <taxon>Bacilli</taxon>
        <taxon>Bacillales</taxon>
        <taxon>Paenibacillaceae</taxon>
        <taxon>Paenibacillus</taxon>
    </lineage>
</organism>
<keyword evidence="4 8" id="KW-0378">Hydrolase</keyword>
<dbReference type="Proteomes" id="UP000029507">
    <property type="component" value="Chromosome"/>
</dbReference>
<protein>
    <recommendedName>
        <fullName evidence="8">Abasic site processing protein</fullName>
        <ecNumber evidence="8">3.4.-.-</ecNumber>
    </recommendedName>
</protein>
<evidence type="ECO:0000256" key="4">
    <source>
        <dbReference type="ARBA" id="ARBA00022801"/>
    </source>
</evidence>
<dbReference type="GO" id="GO:0008233">
    <property type="term" value="F:peptidase activity"/>
    <property type="evidence" value="ECO:0007669"/>
    <property type="project" value="UniProtKB-KW"/>
</dbReference>
<keyword evidence="3" id="KW-0227">DNA damage</keyword>
<dbReference type="Pfam" id="PF02586">
    <property type="entry name" value="SRAP"/>
    <property type="match status" value="1"/>
</dbReference>
<evidence type="ECO:0000313" key="10">
    <source>
        <dbReference type="Proteomes" id="UP000029507"/>
    </source>
</evidence>
<dbReference type="PANTHER" id="PTHR13604:SF0">
    <property type="entry name" value="ABASIC SITE PROCESSING PROTEIN HMCES"/>
    <property type="match status" value="1"/>
</dbReference>
<dbReference type="InterPro" id="IPR036590">
    <property type="entry name" value="SRAP-like"/>
</dbReference>
<evidence type="ECO:0000256" key="2">
    <source>
        <dbReference type="ARBA" id="ARBA00022670"/>
    </source>
</evidence>
<reference evidence="9 10" key="1">
    <citation type="submission" date="2014-08" db="EMBL/GenBank/DDBJ databases">
        <title>Comparative genomics of the Paenibacillus odorifer group.</title>
        <authorList>
            <person name="den Bakker H.C."/>
            <person name="Tsai Y.-C."/>
            <person name="Martin N."/>
            <person name="Korlach J."/>
            <person name="Wiedmann M."/>
        </authorList>
    </citation>
    <scope>NUCLEOTIDE SEQUENCE [LARGE SCALE GENOMIC DNA]</scope>
    <source>
        <strain evidence="9 10">DSM 14472</strain>
    </source>
</reference>
<dbReference type="OrthoDB" id="9782620at2"/>
<dbReference type="InterPro" id="IPR003738">
    <property type="entry name" value="SRAP"/>
</dbReference>
<dbReference type="SUPFAM" id="SSF143081">
    <property type="entry name" value="BB1717-like"/>
    <property type="match status" value="1"/>
</dbReference>
<proteinExistence type="inferred from homology"/>